<dbReference type="EMBL" id="BARU01049692">
    <property type="protein sequence ID" value="GAH95498.1"/>
    <property type="molecule type" value="Genomic_DNA"/>
</dbReference>
<gene>
    <name evidence="2" type="ORF">S03H2_72970</name>
</gene>
<keyword evidence="1" id="KW-0472">Membrane</keyword>
<feature type="non-terminal residue" evidence="2">
    <location>
        <position position="38"/>
    </location>
</feature>
<reference evidence="2" key="1">
    <citation type="journal article" date="2014" name="Front. Microbiol.">
        <title>High frequency of phylogenetically diverse reductive dehalogenase-homologous genes in deep subseafloor sedimentary metagenomes.</title>
        <authorList>
            <person name="Kawai M."/>
            <person name="Futagami T."/>
            <person name="Toyoda A."/>
            <person name="Takaki Y."/>
            <person name="Nishi S."/>
            <person name="Hori S."/>
            <person name="Arai W."/>
            <person name="Tsubouchi T."/>
            <person name="Morono Y."/>
            <person name="Uchiyama I."/>
            <person name="Ito T."/>
            <person name="Fujiyama A."/>
            <person name="Inagaki F."/>
            <person name="Takami H."/>
        </authorList>
    </citation>
    <scope>NUCLEOTIDE SEQUENCE</scope>
    <source>
        <strain evidence="2">Expedition CK06-06</strain>
    </source>
</reference>
<keyword evidence="1" id="KW-1133">Transmembrane helix</keyword>
<comment type="caution">
    <text evidence="2">The sequence shown here is derived from an EMBL/GenBank/DDBJ whole genome shotgun (WGS) entry which is preliminary data.</text>
</comment>
<evidence type="ECO:0000313" key="2">
    <source>
        <dbReference type="EMBL" id="GAH95498.1"/>
    </source>
</evidence>
<accession>X1LN11</accession>
<evidence type="ECO:0000256" key="1">
    <source>
        <dbReference type="SAM" id="Phobius"/>
    </source>
</evidence>
<sequence length="38" mass="4219">REIGEQYQQRFSFFLVGLVFAILALSVQTAEMGTSIPA</sequence>
<name>X1LN11_9ZZZZ</name>
<feature type="transmembrane region" description="Helical" evidence="1">
    <location>
        <begin position="12"/>
        <end position="30"/>
    </location>
</feature>
<feature type="non-terminal residue" evidence="2">
    <location>
        <position position="1"/>
    </location>
</feature>
<proteinExistence type="predicted"/>
<dbReference type="AlphaFoldDB" id="X1LN11"/>
<organism evidence="2">
    <name type="scientific">marine sediment metagenome</name>
    <dbReference type="NCBI Taxonomy" id="412755"/>
    <lineage>
        <taxon>unclassified sequences</taxon>
        <taxon>metagenomes</taxon>
        <taxon>ecological metagenomes</taxon>
    </lineage>
</organism>
<keyword evidence="1" id="KW-0812">Transmembrane</keyword>
<protein>
    <submittedName>
        <fullName evidence="2">Uncharacterized protein</fullName>
    </submittedName>
</protein>